<dbReference type="GO" id="GO:0005886">
    <property type="term" value="C:plasma membrane"/>
    <property type="evidence" value="ECO:0007669"/>
    <property type="project" value="UniProtKB-SubCell"/>
</dbReference>
<evidence type="ECO:0000256" key="1">
    <source>
        <dbReference type="ARBA" id="ARBA00004651"/>
    </source>
</evidence>
<evidence type="ECO:0000256" key="7">
    <source>
        <dbReference type="SAM" id="Phobius"/>
    </source>
</evidence>
<feature type="transmembrane region" description="Helical" evidence="7">
    <location>
        <begin position="235"/>
        <end position="252"/>
    </location>
</feature>
<feature type="transmembrane region" description="Helical" evidence="7">
    <location>
        <begin position="140"/>
        <end position="156"/>
    </location>
</feature>
<dbReference type="HOGENOM" id="CLU_775916_0_0_14"/>
<feature type="transmembrane region" description="Helical" evidence="7">
    <location>
        <begin position="17"/>
        <end position="35"/>
    </location>
</feature>
<dbReference type="Pfam" id="PF01757">
    <property type="entry name" value="Acyl_transf_3"/>
    <property type="match status" value="1"/>
</dbReference>
<feature type="transmembrane region" description="Helical" evidence="7">
    <location>
        <begin position="195"/>
        <end position="215"/>
    </location>
</feature>
<evidence type="ECO:0000256" key="6">
    <source>
        <dbReference type="ARBA" id="ARBA00023136"/>
    </source>
</evidence>
<feature type="transmembrane region" description="Helical" evidence="7">
    <location>
        <begin position="72"/>
        <end position="94"/>
    </location>
</feature>
<dbReference type="PATRIC" id="fig|1276229.3.peg.278"/>
<comment type="similarity">
    <text evidence="2">Belongs to the acyltransferase 3 family.</text>
</comment>
<feature type="transmembrane region" description="Helical" evidence="7">
    <location>
        <begin position="259"/>
        <end position="280"/>
    </location>
</feature>
<accession>R4U3A4</accession>
<dbReference type="Proteomes" id="UP000013963">
    <property type="component" value="Chromosome"/>
</dbReference>
<evidence type="ECO:0000256" key="5">
    <source>
        <dbReference type="ARBA" id="ARBA00022989"/>
    </source>
</evidence>
<sequence length="357" mass="41882">MSDIKEQKVKRTSQFELLRFLAAFMVVMFHAAFSYGRNDWWYTNVNTILVIPVVLFIFITGFFVVKSKKSRIIKILLMILIYYLLNLLLGYSVIKIFNLNYDFNSLWKYGEGPWWYLWTLPMLYVFIPILNLALQKLNKWYTLITALIIYIFYYYFCHIEYDKIFAPGQLLLFISVYMLGGWWHLYANTFSTRKLVLWIAIAYLIILQIINNVLFATIQKTVFMAIKEGAKDTSQPLTILAAVAVFICFQHINIKYNRFINFLGQLSLPIYLFQGIFMALTEQKILPHLNLIDSTIFKTIVESLIVFAIAMVFGAIIIWPVNFVINNLDNLLTKGFKIAKSKSEKFYYAKLKVKNNS</sequence>
<feature type="transmembrane region" description="Helical" evidence="7">
    <location>
        <begin position="300"/>
        <end position="325"/>
    </location>
</feature>
<gene>
    <name evidence="9" type="ORF">SSYRP_v1c02810</name>
</gene>
<evidence type="ECO:0000256" key="3">
    <source>
        <dbReference type="ARBA" id="ARBA00022475"/>
    </source>
</evidence>
<evidence type="ECO:0000256" key="4">
    <source>
        <dbReference type="ARBA" id="ARBA00022692"/>
    </source>
</evidence>
<organism evidence="9 10">
    <name type="scientific">Spiroplasma syrphidicola EA-1</name>
    <dbReference type="NCBI Taxonomy" id="1276229"/>
    <lineage>
        <taxon>Bacteria</taxon>
        <taxon>Bacillati</taxon>
        <taxon>Mycoplasmatota</taxon>
        <taxon>Mollicutes</taxon>
        <taxon>Entomoplasmatales</taxon>
        <taxon>Spiroplasmataceae</taxon>
        <taxon>Spiroplasma</taxon>
    </lineage>
</organism>
<name>R4U3A4_9MOLU</name>
<proteinExistence type="inferred from homology"/>
<evidence type="ECO:0000313" key="10">
    <source>
        <dbReference type="Proteomes" id="UP000013963"/>
    </source>
</evidence>
<evidence type="ECO:0000256" key="2">
    <source>
        <dbReference type="ARBA" id="ARBA00007400"/>
    </source>
</evidence>
<keyword evidence="10" id="KW-1185">Reference proteome</keyword>
<keyword evidence="4 7" id="KW-0812">Transmembrane</keyword>
<feature type="transmembrane region" description="Helical" evidence="7">
    <location>
        <begin position="168"/>
        <end position="186"/>
    </location>
</feature>
<protein>
    <recommendedName>
        <fullName evidence="8">Acyltransferase 3 domain-containing protein</fullName>
    </recommendedName>
</protein>
<evidence type="ECO:0000313" key="9">
    <source>
        <dbReference type="EMBL" id="AGM25877.1"/>
    </source>
</evidence>
<keyword evidence="6 7" id="KW-0472">Membrane</keyword>
<dbReference type="AlphaFoldDB" id="R4U3A4"/>
<dbReference type="GO" id="GO:0016413">
    <property type="term" value="F:O-acetyltransferase activity"/>
    <property type="evidence" value="ECO:0007669"/>
    <property type="project" value="TreeGrafter"/>
</dbReference>
<dbReference type="InterPro" id="IPR002656">
    <property type="entry name" value="Acyl_transf_3_dom"/>
</dbReference>
<dbReference type="GO" id="GO:0009246">
    <property type="term" value="P:enterobacterial common antigen biosynthetic process"/>
    <property type="evidence" value="ECO:0007669"/>
    <property type="project" value="TreeGrafter"/>
</dbReference>
<comment type="subcellular location">
    <subcellularLocation>
        <location evidence="1">Cell membrane</location>
        <topology evidence="1">Multi-pass membrane protein</topology>
    </subcellularLocation>
</comment>
<dbReference type="PANTHER" id="PTHR40074">
    <property type="entry name" value="O-ACETYLTRANSFERASE WECH"/>
    <property type="match status" value="1"/>
</dbReference>
<feature type="domain" description="Acyltransferase 3" evidence="8">
    <location>
        <begin position="15"/>
        <end position="319"/>
    </location>
</feature>
<reference evidence="9 10" key="1">
    <citation type="journal article" date="2013" name="Genome Biol. Evol.">
        <title>Complete genomes of two dipteran-associated spiroplasmas provided insights into the origin, dynamics, and impacts of viral invasion in spiroplasma.</title>
        <authorList>
            <person name="Ku C."/>
            <person name="Lo W.S."/>
            <person name="Chen L.L."/>
            <person name="Kuo C.H."/>
        </authorList>
    </citation>
    <scope>NUCLEOTIDE SEQUENCE [LARGE SCALE GENOMIC DNA]</scope>
    <source>
        <strain evidence="9">EA-1</strain>
    </source>
</reference>
<feature type="transmembrane region" description="Helical" evidence="7">
    <location>
        <begin position="114"/>
        <end position="133"/>
    </location>
</feature>
<evidence type="ECO:0000259" key="8">
    <source>
        <dbReference type="Pfam" id="PF01757"/>
    </source>
</evidence>
<feature type="transmembrane region" description="Helical" evidence="7">
    <location>
        <begin position="41"/>
        <end position="65"/>
    </location>
</feature>
<dbReference type="RefSeq" id="WP_016340526.1">
    <property type="nucleotide sequence ID" value="NC_021284.1"/>
</dbReference>
<dbReference type="EMBL" id="CP005078">
    <property type="protein sequence ID" value="AGM25877.1"/>
    <property type="molecule type" value="Genomic_DNA"/>
</dbReference>
<keyword evidence="3" id="KW-1003">Cell membrane</keyword>
<keyword evidence="5 7" id="KW-1133">Transmembrane helix</keyword>
<dbReference type="PANTHER" id="PTHR40074:SF2">
    <property type="entry name" value="O-ACETYLTRANSFERASE WECH"/>
    <property type="match status" value="1"/>
</dbReference>
<dbReference type="KEGG" id="ssyr:SSYRP_v1c02810"/>